<dbReference type="EMBL" id="FQTU01000001">
    <property type="protein sequence ID" value="SHE29365.1"/>
    <property type="molecule type" value="Genomic_DNA"/>
</dbReference>
<keyword evidence="1" id="KW-0812">Transmembrane</keyword>
<evidence type="ECO:0000313" key="2">
    <source>
        <dbReference type="EMBL" id="SHE29365.1"/>
    </source>
</evidence>
<keyword evidence="1" id="KW-0472">Membrane</keyword>
<organism evidence="2 3">
    <name type="scientific">Alkalibacter saccharofermentans DSM 14828</name>
    <dbReference type="NCBI Taxonomy" id="1120975"/>
    <lineage>
        <taxon>Bacteria</taxon>
        <taxon>Bacillati</taxon>
        <taxon>Bacillota</taxon>
        <taxon>Clostridia</taxon>
        <taxon>Eubacteriales</taxon>
        <taxon>Eubacteriaceae</taxon>
        <taxon>Alkalibacter</taxon>
    </lineage>
</organism>
<gene>
    <name evidence="2" type="ORF">SAMN02746064_00189</name>
</gene>
<name>A0A1M4SB52_9FIRM</name>
<proteinExistence type="predicted"/>
<dbReference type="OrthoDB" id="1956956at2"/>
<sequence length="127" mass="14379">MSTVRILAYINVILLILLASSFILRRIKKYTSIETGPGYNKALKIMGKLHPYLGISLILSGIVHGYMAIRTVRLNTGYILWGLIVVMGLIRVYGAVTKNKNWVKVHRVIDILVFIALLFHVFARNII</sequence>
<dbReference type="Proteomes" id="UP000184251">
    <property type="component" value="Unassembled WGS sequence"/>
</dbReference>
<keyword evidence="3" id="KW-1185">Reference proteome</keyword>
<feature type="transmembrane region" description="Helical" evidence="1">
    <location>
        <begin position="49"/>
        <end position="66"/>
    </location>
</feature>
<feature type="transmembrane region" description="Helical" evidence="1">
    <location>
        <begin position="6"/>
        <end position="24"/>
    </location>
</feature>
<dbReference type="STRING" id="1120975.SAMN02746064_00189"/>
<dbReference type="AlphaFoldDB" id="A0A1M4SB52"/>
<feature type="transmembrane region" description="Helical" evidence="1">
    <location>
        <begin position="108"/>
        <end position="126"/>
    </location>
</feature>
<reference evidence="2 3" key="1">
    <citation type="submission" date="2016-11" db="EMBL/GenBank/DDBJ databases">
        <authorList>
            <person name="Jaros S."/>
            <person name="Januszkiewicz K."/>
            <person name="Wedrychowicz H."/>
        </authorList>
    </citation>
    <scope>NUCLEOTIDE SEQUENCE [LARGE SCALE GENOMIC DNA]</scope>
    <source>
        <strain evidence="2 3">DSM 14828</strain>
    </source>
</reference>
<keyword evidence="1" id="KW-1133">Transmembrane helix</keyword>
<accession>A0A1M4SB52</accession>
<evidence type="ECO:0000256" key="1">
    <source>
        <dbReference type="SAM" id="Phobius"/>
    </source>
</evidence>
<protein>
    <submittedName>
        <fullName evidence="2">Uncharacterized protein</fullName>
    </submittedName>
</protein>
<dbReference type="RefSeq" id="WP_073269188.1">
    <property type="nucleotide sequence ID" value="NZ_FQTU01000001.1"/>
</dbReference>
<evidence type="ECO:0000313" key="3">
    <source>
        <dbReference type="Proteomes" id="UP000184251"/>
    </source>
</evidence>
<feature type="transmembrane region" description="Helical" evidence="1">
    <location>
        <begin position="78"/>
        <end position="96"/>
    </location>
</feature>